<evidence type="ECO:0000313" key="5">
    <source>
        <dbReference type="EMBL" id="NEY90324.1"/>
    </source>
</evidence>
<name>A0A6M0QU16_9RHOB</name>
<dbReference type="Gene3D" id="3.90.550.10">
    <property type="entry name" value="Spore Coat Polysaccharide Biosynthesis Protein SpsA, Chain A"/>
    <property type="match status" value="1"/>
</dbReference>
<protein>
    <submittedName>
        <fullName evidence="5">Nucleotidyltransferase family protein</fullName>
    </submittedName>
</protein>
<keyword evidence="1 5" id="KW-0808">Transferase</keyword>
<evidence type="ECO:0000256" key="2">
    <source>
        <dbReference type="ARBA" id="ARBA00022695"/>
    </source>
</evidence>
<keyword evidence="2" id="KW-0548">Nucleotidyltransferase</keyword>
<feature type="domain" description="MobA-like NTP transferase" evidence="4">
    <location>
        <begin position="6"/>
        <end position="129"/>
    </location>
</feature>
<dbReference type="CDD" id="cd06422">
    <property type="entry name" value="NTP_transferase_like_1"/>
    <property type="match status" value="1"/>
</dbReference>
<accession>A0A6M0QU16</accession>
<evidence type="ECO:0000256" key="1">
    <source>
        <dbReference type="ARBA" id="ARBA00022679"/>
    </source>
</evidence>
<evidence type="ECO:0000313" key="6">
    <source>
        <dbReference type="Proteomes" id="UP000477782"/>
    </source>
</evidence>
<reference evidence="5 6" key="1">
    <citation type="submission" date="2020-02" db="EMBL/GenBank/DDBJ databases">
        <authorList>
            <person name="Chen W.-M."/>
        </authorList>
    </citation>
    <scope>NUCLEOTIDE SEQUENCE [LARGE SCALE GENOMIC DNA]</scope>
    <source>
        <strain evidence="5 6">KMS-5</strain>
    </source>
</reference>
<comment type="caution">
    <text evidence="5">The sequence shown here is derived from an EMBL/GenBank/DDBJ whole genome shotgun (WGS) entry which is preliminary data.</text>
</comment>
<dbReference type="GO" id="GO:0016779">
    <property type="term" value="F:nucleotidyltransferase activity"/>
    <property type="evidence" value="ECO:0007669"/>
    <property type="project" value="UniProtKB-KW"/>
</dbReference>
<evidence type="ECO:0000256" key="3">
    <source>
        <dbReference type="ARBA" id="ARBA00022842"/>
    </source>
</evidence>
<organism evidence="5 6">
    <name type="scientific">Tabrizicola oligotrophica</name>
    <dbReference type="NCBI Taxonomy" id="2710650"/>
    <lineage>
        <taxon>Bacteria</taxon>
        <taxon>Pseudomonadati</taxon>
        <taxon>Pseudomonadota</taxon>
        <taxon>Alphaproteobacteria</taxon>
        <taxon>Rhodobacterales</taxon>
        <taxon>Paracoccaceae</taxon>
        <taxon>Tabrizicola</taxon>
    </lineage>
</organism>
<dbReference type="InterPro" id="IPR025877">
    <property type="entry name" value="MobA-like_NTP_Trfase"/>
</dbReference>
<dbReference type="PANTHER" id="PTHR43584:SF8">
    <property type="entry name" value="N-ACETYLMURAMATE ALPHA-1-PHOSPHATE URIDYLYLTRANSFERASE"/>
    <property type="match status" value="1"/>
</dbReference>
<dbReference type="EMBL" id="JAAIVJ010000003">
    <property type="protein sequence ID" value="NEY90324.1"/>
    <property type="molecule type" value="Genomic_DNA"/>
</dbReference>
<dbReference type="Proteomes" id="UP000477782">
    <property type="component" value="Unassembled WGS sequence"/>
</dbReference>
<proteinExistence type="predicted"/>
<dbReference type="InterPro" id="IPR029044">
    <property type="entry name" value="Nucleotide-diphossugar_trans"/>
</dbReference>
<keyword evidence="6" id="KW-1185">Reference proteome</keyword>
<dbReference type="SUPFAM" id="SSF53448">
    <property type="entry name" value="Nucleotide-diphospho-sugar transferases"/>
    <property type="match status" value="1"/>
</dbReference>
<gene>
    <name evidence="5" type="ORF">G4Z14_08425</name>
</gene>
<dbReference type="AlphaFoldDB" id="A0A6M0QU16"/>
<dbReference type="PANTHER" id="PTHR43584">
    <property type="entry name" value="NUCLEOTIDYL TRANSFERASE"/>
    <property type="match status" value="1"/>
</dbReference>
<keyword evidence="3" id="KW-0460">Magnesium</keyword>
<dbReference type="Pfam" id="PF12804">
    <property type="entry name" value="NTP_transf_3"/>
    <property type="match status" value="1"/>
</dbReference>
<evidence type="ECO:0000259" key="4">
    <source>
        <dbReference type="Pfam" id="PF12804"/>
    </source>
</evidence>
<sequence length="229" mass="23936">MPFPLMIFAAGLGTRMGALTANRPKPLIKVAGKPLLDHALDLAGADVGQIVVNTHYLSAQVARHLQGRSVALSDEPGQILETGGGLRHALPLLGADPVMTLNSDAVWTGQNPLTQLAAHWDADRMDALLLMLPARQATGHAGNGDFLIGADGRISRAAGKPGLVYLGAQILKTDGLAHIDKTVFSLNLLWDAMIAQGRAFGIVHQGGWCDVGRPEGIAQAESLLAAGNV</sequence>
<dbReference type="InterPro" id="IPR050065">
    <property type="entry name" value="GlmU-like"/>
</dbReference>